<evidence type="ECO:0000313" key="1">
    <source>
        <dbReference type="EMBL" id="MFD2671277.1"/>
    </source>
</evidence>
<dbReference type="RefSeq" id="WP_379928727.1">
    <property type="nucleotide sequence ID" value="NZ_JBHUMM010000010.1"/>
</dbReference>
<evidence type="ECO:0000313" key="2">
    <source>
        <dbReference type="Proteomes" id="UP001597497"/>
    </source>
</evidence>
<sequence length="175" mass="19598">MTGTEMERILQGCQALYGEAGIPVKVVEADEQFPYASLLVAFDGIGEQERNIQLDICFLPSLQSSDEDPVQLLQTFVSICEAPGVTLSPDMHRFIQLLNTNLPLGAFGWMEEAGVLFYKANTIIDTAVDQAQNVKMMDRQNGLILHIHQLFMDVILDVWEGNASYEEARERTPFT</sequence>
<accession>A0ABW5RB14</accession>
<reference evidence="2" key="1">
    <citation type="journal article" date="2019" name="Int. J. Syst. Evol. Microbiol.">
        <title>The Global Catalogue of Microorganisms (GCM) 10K type strain sequencing project: providing services to taxonomists for standard genome sequencing and annotation.</title>
        <authorList>
            <consortium name="The Broad Institute Genomics Platform"/>
            <consortium name="The Broad Institute Genome Sequencing Center for Infectious Disease"/>
            <person name="Wu L."/>
            <person name="Ma J."/>
        </authorList>
    </citation>
    <scope>NUCLEOTIDE SEQUENCE [LARGE SCALE GENOMIC DNA]</scope>
    <source>
        <strain evidence="2">KCTC 33676</strain>
    </source>
</reference>
<gene>
    <name evidence="1" type="ORF">ACFSUC_06620</name>
</gene>
<name>A0ABW5RB14_9BACL</name>
<evidence type="ECO:0008006" key="3">
    <source>
        <dbReference type="Google" id="ProtNLM"/>
    </source>
</evidence>
<comment type="caution">
    <text evidence="1">The sequence shown here is derived from an EMBL/GenBank/DDBJ whole genome shotgun (WGS) entry which is preliminary data.</text>
</comment>
<organism evidence="1 2">
    <name type="scientific">Marinicrinis sediminis</name>
    <dbReference type="NCBI Taxonomy" id="1652465"/>
    <lineage>
        <taxon>Bacteria</taxon>
        <taxon>Bacillati</taxon>
        <taxon>Bacillota</taxon>
        <taxon>Bacilli</taxon>
        <taxon>Bacillales</taxon>
        <taxon>Paenibacillaceae</taxon>
    </lineage>
</organism>
<protein>
    <recommendedName>
        <fullName evidence="3">YbjN domain-containing protein</fullName>
    </recommendedName>
</protein>
<dbReference type="Proteomes" id="UP001597497">
    <property type="component" value="Unassembled WGS sequence"/>
</dbReference>
<keyword evidence="2" id="KW-1185">Reference proteome</keyword>
<proteinExistence type="predicted"/>
<dbReference type="EMBL" id="JBHUMM010000010">
    <property type="protein sequence ID" value="MFD2671277.1"/>
    <property type="molecule type" value="Genomic_DNA"/>
</dbReference>